<dbReference type="PANTHER" id="PTHR11941">
    <property type="entry name" value="ENOYL-COA HYDRATASE-RELATED"/>
    <property type="match status" value="1"/>
</dbReference>
<dbReference type="InterPro" id="IPR029045">
    <property type="entry name" value="ClpP/crotonase-like_dom_sf"/>
</dbReference>
<evidence type="ECO:0000313" key="4">
    <source>
        <dbReference type="Proteomes" id="UP000555546"/>
    </source>
</evidence>
<comment type="similarity">
    <text evidence="1">Belongs to the enoyl-CoA hydratase/isomerase family.</text>
</comment>
<comment type="caution">
    <text evidence="3">The sequence shown here is derived from an EMBL/GenBank/DDBJ whole genome shotgun (WGS) entry which is preliminary data.</text>
</comment>
<gene>
    <name evidence="3" type="ORF">FHS76_001841</name>
</gene>
<dbReference type="FunFam" id="3.90.226.10:FF:000009">
    <property type="entry name" value="Carnitinyl-CoA dehydratase"/>
    <property type="match status" value="1"/>
</dbReference>
<sequence length="264" mass="28951">MERAYETLELERIDDHVLLIRLNRPQAANAMNTRMGEELMDLFERFQIDAEGLRVLVLTGSGEKAFCAGGDLKERNGMTDAQWLRQHAMFERMLRAIIACPIPVIGAINGAAYGGGCEITAALDFAYASETARFALTEVTLGIMPGAGGTQNLPRAVGERRAKEVILTGLPFTAQDAFEWGLINRVLPQAELLDAALATARRIAGNAPISVRQAKQSIHRGLQMSLADGLAFEIECYNRMVSTEDRLEGVRAFNEKRPAAFRGV</sequence>
<evidence type="ECO:0000313" key="3">
    <source>
        <dbReference type="EMBL" id="MBB5701966.1"/>
    </source>
</evidence>
<dbReference type="Gene3D" id="3.90.226.10">
    <property type="entry name" value="2-enoyl-CoA Hydratase, Chain A, domain 1"/>
    <property type="match status" value="1"/>
</dbReference>
<keyword evidence="2" id="KW-0456">Lyase</keyword>
<dbReference type="Gene3D" id="1.10.12.10">
    <property type="entry name" value="Lyase 2-enoyl-coa Hydratase, Chain A, domain 2"/>
    <property type="match status" value="1"/>
</dbReference>
<evidence type="ECO:0000256" key="1">
    <source>
        <dbReference type="ARBA" id="ARBA00005254"/>
    </source>
</evidence>
<dbReference type="Pfam" id="PF00378">
    <property type="entry name" value="ECH_1"/>
    <property type="match status" value="1"/>
</dbReference>
<keyword evidence="4" id="KW-1185">Reference proteome</keyword>
<evidence type="ECO:0000256" key="2">
    <source>
        <dbReference type="ARBA" id="ARBA00023239"/>
    </source>
</evidence>
<dbReference type="AlphaFoldDB" id="A0A7W9AWT6"/>
<dbReference type="RefSeq" id="WP_183651006.1">
    <property type="nucleotide sequence ID" value="NZ_JACIJG010000006.1"/>
</dbReference>
<protein>
    <submittedName>
        <fullName evidence="3">Enoyl-CoA hydratase/carnithine racemase</fullName>
    </submittedName>
</protein>
<dbReference type="InterPro" id="IPR001753">
    <property type="entry name" value="Enoyl-CoA_hydra/iso"/>
</dbReference>
<dbReference type="GO" id="GO:0016836">
    <property type="term" value="F:hydro-lyase activity"/>
    <property type="evidence" value="ECO:0007669"/>
    <property type="project" value="UniProtKB-ARBA"/>
</dbReference>
<dbReference type="GO" id="GO:0006635">
    <property type="term" value="P:fatty acid beta-oxidation"/>
    <property type="evidence" value="ECO:0007669"/>
    <property type="project" value="TreeGrafter"/>
</dbReference>
<dbReference type="InterPro" id="IPR014748">
    <property type="entry name" value="Enoyl-CoA_hydra_C"/>
</dbReference>
<reference evidence="3 4" key="1">
    <citation type="submission" date="2020-08" db="EMBL/GenBank/DDBJ databases">
        <title>Genomic Encyclopedia of Type Strains, Phase IV (KMG-IV): sequencing the most valuable type-strain genomes for metagenomic binning, comparative biology and taxonomic classification.</title>
        <authorList>
            <person name="Goeker M."/>
        </authorList>
    </citation>
    <scope>NUCLEOTIDE SEQUENCE [LARGE SCALE GENOMIC DNA]</scope>
    <source>
        <strain evidence="3 4">DSM 26944</strain>
    </source>
</reference>
<dbReference type="PANTHER" id="PTHR11941:SF54">
    <property type="entry name" value="ENOYL-COA HYDRATASE, MITOCHONDRIAL"/>
    <property type="match status" value="1"/>
</dbReference>
<dbReference type="CDD" id="cd06558">
    <property type="entry name" value="crotonase-like"/>
    <property type="match status" value="1"/>
</dbReference>
<dbReference type="Proteomes" id="UP000555546">
    <property type="component" value="Unassembled WGS sequence"/>
</dbReference>
<name>A0A7W9AWT6_9HYPH</name>
<accession>A0A7W9AWT6</accession>
<proteinExistence type="inferred from homology"/>
<organism evidence="3 4">
    <name type="scientific">Brucella daejeonensis</name>
    <dbReference type="NCBI Taxonomy" id="659015"/>
    <lineage>
        <taxon>Bacteria</taxon>
        <taxon>Pseudomonadati</taxon>
        <taxon>Pseudomonadota</taxon>
        <taxon>Alphaproteobacteria</taxon>
        <taxon>Hyphomicrobiales</taxon>
        <taxon>Brucellaceae</taxon>
        <taxon>Brucella/Ochrobactrum group</taxon>
        <taxon>Brucella</taxon>
    </lineage>
</organism>
<dbReference type="EMBL" id="JACIJG010000006">
    <property type="protein sequence ID" value="MBB5701966.1"/>
    <property type="molecule type" value="Genomic_DNA"/>
</dbReference>
<dbReference type="SUPFAM" id="SSF52096">
    <property type="entry name" value="ClpP/crotonase"/>
    <property type="match status" value="1"/>
</dbReference>
<dbReference type="FunFam" id="1.10.12.10:FF:000001">
    <property type="entry name" value="Probable enoyl-CoA hydratase, mitochondrial"/>
    <property type="match status" value="1"/>
</dbReference>